<name>A0A915I7F7_ROMCU</name>
<dbReference type="AlphaFoldDB" id="A0A915I7F7"/>
<protein>
    <submittedName>
        <fullName evidence="3">Uncharacterized protein</fullName>
    </submittedName>
</protein>
<reference evidence="3" key="1">
    <citation type="submission" date="2022-11" db="UniProtKB">
        <authorList>
            <consortium name="WormBaseParasite"/>
        </authorList>
    </citation>
    <scope>IDENTIFICATION</scope>
</reference>
<evidence type="ECO:0000256" key="1">
    <source>
        <dbReference type="SAM" id="MobiDB-lite"/>
    </source>
</evidence>
<proteinExistence type="predicted"/>
<organism evidence="2 3">
    <name type="scientific">Romanomermis culicivorax</name>
    <name type="common">Nematode worm</name>
    <dbReference type="NCBI Taxonomy" id="13658"/>
    <lineage>
        <taxon>Eukaryota</taxon>
        <taxon>Metazoa</taxon>
        <taxon>Ecdysozoa</taxon>
        <taxon>Nematoda</taxon>
        <taxon>Enoplea</taxon>
        <taxon>Dorylaimia</taxon>
        <taxon>Mermithida</taxon>
        <taxon>Mermithoidea</taxon>
        <taxon>Mermithidae</taxon>
        <taxon>Romanomermis</taxon>
    </lineage>
</organism>
<evidence type="ECO:0000313" key="3">
    <source>
        <dbReference type="WBParaSite" id="nRc.2.0.1.t09269-RA"/>
    </source>
</evidence>
<keyword evidence="2" id="KW-1185">Reference proteome</keyword>
<accession>A0A915I7F7</accession>
<evidence type="ECO:0000313" key="2">
    <source>
        <dbReference type="Proteomes" id="UP000887565"/>
    </source>
</evidence>
<dbReference type="Proteomes" id="UP000887565">
    <property type="component" value="Unplaced"/>
</dbReference>
<feature type="compositionally biased region" description="Basic and acidic residues" evidence="1">
    <location>
        <begin position="136"/>
        <end position="167"/>
    </location>
</feature>
<dbReference type="WBParaSite" id="nRc.2.0.1.t09269-RA">
    <property type="protein sequence ID" value="nRc.2.0.1.t09269-RA"/>
    <property type="gene ID" value="nRc.2.0.1.g09269"/>
</dbReference>
<sequence length="167" mass="20476">MEQQNRKRLGGDTQNKNFVVYGSSQVGRWRKVFHSEFFLEFPYWHPTREKEDTYCRLRTGAQIKKKKFFDYACNSHSFLQSLFSNITKKLRNMLNRKEKFLLFLMMMLMMQAKEKKKRKVVNEGVDENQKIKQNRTKVEGEKNREREEKKEYMDRQLEKEMRTEIRI</sequence>
<feature type="region of interest" description="Disordered" evidence="1">
    <location>
        <begin position="119"/>
        <end position="167"/>
    </location>
</feature>